<reference evidence="1 2" key="1">
    <citation type="submission" date="2016-02" db="EMBL/GenBank/DDBJ databases">
        <title>Genome sequence of Tissierella creatinophila DSM 6911.</title>
        <authorList>
            <person name="Poehlein A."/>
            <person name="Daniel R."/>
        </authorList>
    </citation>
    <scope>NUCLEOTIDE SEQUENCE [LARGE SCALE GENOMIC DNA]</scope>
    <source>
        <strain evidence="1 2">DSM 6911</strain>
    </source>
</reference>
<sequence length="44" mass="5233">MSTNKGKIMEDMKIELDRPRDRKSEGYKYYKEKLTLILTKANPV</sequence>
<dbReference type="AlphaFoldDB" id="A0A1U7M3I5"/>
<organism evidence="1 2">
    <name type="scientific">Tissierella creatinophila DSM 6911</name>
    <dbReference type="NCBI Taxonomy" id="1123403"/>
    <lineage>
        <taxon>Bacteria</taxon>
        <taxon>Bacillati</taxon>
        <taxon>Bacillota</taxon>
        <taxon>Tissierellia</taxon>
        <taxon>Tissierellales</taxon>
        <taxon>Tissierellaceae</taxon>
        <taxon>Tissierella</taxon>
    </lineage>
</organism>
<protein>
    <submittedName>
        <fullName evidence="1">Uncharacterized protein</fullName>
    </submittedName>
</protein>
<dbReference type="EMBL" id="LTDM01000059">
    <property type="protein sequence ID" value="OLS01779.1"/>
    <property type="molecule type" value="Genomic_DNA"/>
</dbReference>
<gene>
    <name evidence="1" type="ORF">TICRE_21550</name>
</gene>
<evidence type="ECO:0000313" key="2">
    <source>
        <dbReference type="Proteomes" id="UP000186112"/>
    </source>
</evidence>
<dbReference type="Proteomes" id="UP000186112">
    <property type="component" value="Unassembled WGS sequence"/>
</dbReference>
<accession>A0A1U7M3I5</accession>
<keyword evidence="2" id="KW-1185">Reference proteome</keyword>
<evidence type="ECO:0000313" key="1">
    <source>
        <dbReference type="EMBL" id="OLS01779.1"/>
    </source>
</evidence>
<proteinExistence type="predicted"/>
<name>A0A1U7M3I5_TISCR</name>
<comment type="caution">
    <text evidence="1">The sequence shown here is derived from an EMBL/GenBank/DDBJ whole genome shotgun (WGS) entry which is preliminary data.</text>
</comment>